<feature type="non-terminal residue" evidence="2">
    <location>
        <position position="1"/>
    </location>
</feature>
<dbReference type="Gene3D" id="2.40.128.110">
    <property type="entry name" value="Lipid/polyisoprenoid-binding, YceI-like"/>
    <property type="match status" value="1"/>
</dbReference>
<organism evidence="2">
    <name type="scientific">marine metagenome</name>
    <dbReference type="NCBI Taxonomy" id="408172"/>
    <lineage>
        <taxon>unclassified sequences</taxon>
        <taxon>metagenomes</taxon>
        <taxon>ecological metagenomes</taxon>
    </lineage>
</organism>
<dbReference type="InterPro" id="IPR036761">
    <property type="entry name" value="TTHA0802/YceI-like_sf"/>
</dbReference>
<dbReference type="SUPFAM" id="SSF101874">
    <property type="entry name" value="YceI-like"/>
    <property type="match status" value="1"/>
</dbReference>
<dbReference type="Pfam" id="PF04264">
    <property type="entry name" value="YceI"/>
    <property type="match status" value="1"/>
</dbReference>
<feature type="domain" description="Lipid/polyisoprenoid-binding YceI-like" evidence="1">
    <location>
        <begin position="52"/>
        <end position="148"/>
    </location>
</feature>
<proteinExistence type="predicted"/>
<evidence type="ECO:0000313" key="2">
    <source>
        <dbReference type="EMBL" id="SVA90498.1"/>
    </source>
</evidence>
<reference evidence="2" key="1">
    <citation type="submission" date="2018-05" db="EMBL/GenBank/DDBJ databases">
        <authorList>
            <person name="Lanie J.A."/>
            <person name="Ng W.-L."/>
            <person name="Kazmierczak K.M."/>
            <person name="Andrzejewski T.M."/>
            <person name="Davidsen T.M."/>
            <person name="Wayne K.J."/>
            <person name="Tettelin H."/>
            <person name="Glass J.I."/>
            <person name="Rusch D."/>
            <person name="Podicherti R."/>
            <person name="Tsui H.-C.T."/>
            <person name="Winkler M.E."/>
        </authorList>
    </citation>
    <scope>NUCLEOTIDE SEQUENCE</scope>
</reference>
<feature type="non-terminal residue" evidence="2">
    <location>
        <position position="149"/>
    </location>
</feature>
<dbReference type="EMBL" id="UINC01021922">
    <property type="protein sequence ID" value="SVA90498.1"/>
    <property type="molecule type" value="Genomic_DNA"/>
</dbReference>
<evidence type="ECO:0000259" key="1">
    <source>
        <dbReference type="Pfam" id="PF04264"/>
    </source>
</evidence>
<sequence length="149" mass="16497">MLQNLRTLLSTVIFVYFLGLGTQHLDAEEIFQQGDHCLAYQTEETILLFVDSVVVGKTCEISARVEREGQNIRIFVSFPIRSLNSGVGMRDEDVTEILSVESHPDIRFVSDFLTGEQVGTALTQGTTKLAGVLEVAGKSYKVLFPLKLS</sequence>
<gene>
    <name evidence="2" type="ORF">METZ01_LOCUS143352</name>
</gene>
<accession>A0A381ZME4</accession>
<protein>
    <recommendedName>
        <fullName evidence="1">Lipid/polyisoprenoid-binding YceI-like domain-containing protein</fullName>
    </recommendedName>
</protein>
<dbReference type="InterPro" id="IPR007372">
    <property type="entry name" value="Lipid/polyisoprenoid-bd_YceI"/>
</dbReference>
<dbReference type="AlphaFoldDB" id="A0A381ZME4"/>
<name>A0A381ZME4_9ZZZZ</name>